<proteinExistence type="predicted"/>
<dbReference type="Proteomes" id="UP000682951">
    <property type="component" value="Unassembled WGS sequence"/>
</dbReference>
<organism evidence="1 2">
    <name type="scientific">Campylobacter anatolicus</name>
    <dbReference type="NCBI Taxonomy" id="2829105"/>
    <lineage>
        <taxon>Bacteria</taxon>
        <taxon>Pseudomonadati</taxon>
        <taxon>Campylobacterota</taxon>
        <taxon>Epsilonproteobacteria</taxon>
        <taxon>Campylobacterales</taxon>
        <taxon>Campylobacteraceae</taxon>
        <taxon>Campylobacter</taxon>
    </lineage>
</organism>
<protein>
    <submittedName>
        <fullName evidence="1">Uncharacterized protein</fullName>
    </submittedName>
</protein>
<accession>A0ABS5HKJ2</accession>
<evidence type="ECO:0000313" key="2">
    <source>
        <dbReference type="Proteomes" id="UP000682951"/>
    </source>
</evidence>
<comment type="caution">
    <text evidence="1">The sequence shown here is derived from an EMBL/GenBank/DDBJ whole genome shotgun (WGS) entry which is preliminary data.</text>
</comment>
<keyword evidence="2" id="KW-1185">Reference proteome</keyword>
<sequence>MGYDHDFGTDKIDELKKFIDESGGLAIEHLPTLNKSGFSNNKLKFVRDDFFSVDEFAKNFDPSVASVVFSNSKSINLLDSDLSIDDFKVKWAQHTLEERFGLTLKDDDASKALAILKELQEQQGDQNNADKSKDKFTPLQAIKNSTTYKDKATSELQKFYEFIKREFDSGKNTFDILKTIAENKIYLKV</sequence>
<reference evidence="1 2" key="1">
    <citation type="submission" date="2021-04" db="EMBL/GenBank/DDBJ databases">
        <title>Molecular and phenotypic characterization and identification of bacterial isolates recovered from the Anatolian ground squirrels (Spermophilus xanthoprymnus) and which have the potential to form a new species in the Campylobacter genus.</title>
        <authorList>
            <person name="Aydin F."/>
            <person name="Abay S."/>
            <person name="Kayman T."/>
            <person name="Karakaya E."/>
            <person name="Mustak H.K."/>
            <person name="Mustak I.B."/>
            <person name="Bilgin N."/>
            <person name="Duzler A."/>
            <person name="Sahin O."/>
            <person name="Guran O."/>
            <person name="Saticioglu I.B."/>
        </authorList>
    </citation>
    <scope>NUCLEOTIDE SEQUENCE [LARGE SCALE GENOMIC DNA]</scope>
    <source>
        <strain evidence="2">faydin-G24</strain>
    </source>
</reference>
<gene>
    <name evidence="1" type="ORF">KDD93_08935</name>
</gene>
<evidence type="ECO:0000313" key="1">
    <source>
        <dbReference type="EMBL" id="MBR8464683.1"/>
    </source>
</evidence>
<name>A0ABS5HKJ2_9BACT</name>
<dbReference type="EMBL" id="JAGSSW010000011">
    <property type="protein sequence ID" value="MBR8464683.1"/>
    <property type="molecule type" value="Genomic_DNA"/>
</dbReference>
<dbReference type="RefSeq" id="WP_212142475.1">
    <property type="nucleotide sequence ID" value="NZ_JAGSSW010000011.1"/>
</dbReference>